<evidence type="ECO:0000313" key="1">
    <source>
        <dbReference type="EMBL" id="MCI72915.1"/>
    </source>
</evidence>
<dbReference type="Proteomes" id="UP000265520">
    <property type="component" value="Unassembled WGS sequence"/>
</dbReference>
<name>A0A392UMC5_9FABA</name>
<keyword evidence="2" id="KW-1185">Reference proteome</keyword>
<dbReference type="AlphaFoldDB" id="A0A392UMC5"/>
<protein>
    <submittedName>
        <fullName evidence="1">Uncharacterized protein</fullName>
    </submittedName>
</protein>
<evidence type="ECO:0000313" key="2">
    <source>
        <dbReference type="Proteomes" id="UP000265520"/>
    </source>
</evidence>
<dbReference type="EMBL" id="LXQA010827868">
    <property type="protein sequence ID" value="MCI72915.1"/>
    <property type="molecule type" value="Genomic_DNA"/>
</dbReference>
<proteinExistence type="predicted"/>
<feature type="non-terminal residue" evidence="1">
    <location>
        <position position="39"/>
    </location>
</feature>
<comment type="caution">
    <text evidence="1">The sequence shown here is derived from an EMBL/GenBank/DDBJ whole genome shotgun (WGS) entry which is preliminary data.</text>
</comment>
<sequence>MEGSLSGNCASRSLVWRDAPLKQVVEDDPLEVARRAGWS</sequence>
<reference evidence="1 2" key="1">
    <citation type="journal article" date="2018" name="Front. Plant Sci.">
        <title>Red Clover (Trifolium pratense) and Zigzag Clover (T. medium) - A Picture of Genomic Similarities and Differences.</title>
        <authorList>
            <person name="Dluhosova J."/>
            <person name="Istvanek J."/>
            <person name="Nedelnik J."/>
            <person name="Repkova J."/>
        </authorList>
    </citation>
    <scope>NUCLEOTIDE SEQUENCE [LARGE SCALE GENOMIC DNA]</scope>
    <source>
        <strain evidence="2">cv. 10/8</strain>
        <tissue evidence="1">Leaf</tissue>
    </source>
</reference>
<accession>A0A392UMC5</accession>
<organism evidence="1 2">
    <name type="scientific">Trifolium medium</name>
    <dbReference type="NCBI Taxonomy" id="97028"/>
    <lineage>
        <taxon>Eukaryota</taxon>
        <taxon>Viridiplantae</taxon>
        <taxon>Streptophyta</taxon>
        <taxon>Embryophyta</taxon>
        <taxon>Tracheophyta</taxon>
        <taxon>Spermatophyta</taxon>
        <taxon>Magnoliopsida</taxon>
        <taxon>eudicotyledons</taxon>
        <taxon>Gunneridae</taxon>
        <taxon>Pentapetalae</taxon>
        <taxon>rosids</taxon>
        <taxon>fabids</taxon>
        <taxon>Fabales</taxon>
        <taxon>Fabaceae</taxon>
        <taxon>Papilionoideae</taxon>
        <taxon>50 kb inversion clade</taxon>
        <taxon>NPAAA clade</taxon>
        <taxon>Hologalegina</taxon>
        <taxon>IRL clade</taxon>
        <taxon>Trifolieae</taxon>
        <taxon>Trifolium</taxon>
    </lineage>
</organism>